<protein>
    <submittedName>
        <fullName evidence="8">Aldo/keto reductase</fullName>
    </submittedName>
</protein>
<dbReference type="Proteomes" id="UP000501076">
    <property type="component" value="Plasmid pFDU301B"/>
</dbReference>
<dbReference type="PANTHER" id="PTHR43827:SF3">
    <property type="entry name" value="NADP-DEPENDENT OXIDOREDUCTASE DOMAIN-CONTAINING PROTEIN"/>
    <property type="match status" value="1"/>
</dbReference>
<dbReference type="Pfam" id="PF00248">
    <property type="entry name" value="Aldo_ket_red"/>
    <property type="match status" value="1"/>
</dbReference>
<dbReference type="RefSeq" id="WP_171779165.1">
    <property type="nucleotide sequence ID" value="NZ_CM125446.1"/>
</dbReference>
<organism evidence="8 9">
    <name type="scientific">Priestia megaterium</name>
    <name type="common">Bacillus megaterium</name>
    <dbReference type="NCBI Taxonomy" id="1404"/>
    <lineage>
        <taxon>Bacteria</taxon>
        <taxon>Bacillati</taxon>
        <taxon>Bacillota</taxon>
        <taxon>Bacilli</taxon>
        <taxon>Bacillales</taxon>
        <taxon>Bacillaceae</taxon>
        <taxon>Priestia</taxon>
    </lineage>
</organism>
<proteinExistence type="inferred from homology"/>
<dbReference type="Gene3D" id="3.20.20.100">
    <property type="entry name" value="NADP-dependent oxidoreductase domain"/>
    <property type="match status" value="1"/>
</dbReference>
<dbReference type="PROSITE" id="PS00062">
    <property type="entry name" value="ALDOKETO_REDUCTASE_2"/>
    <property type="match status" value="1"/>
</dbReference>
<evidence type="ECO:0000259" key="7">
    <source>
        <dbReference type="Pfam" id="PF00248"/>
    </source>
</evidence>
<keyword evidence="3" id="KW-0560">Oxidoreductase</keyword>
<dbReference type="PANTHER" id="PTHR43827">
    <property type="entry name" value="2,5-DIKETO-D-GLUCONIC ACID REDUCTASE"/>
    <property type="match status" value="1"/>
</dbReference>
<dbReference type="SUPFAM" id="SSF51430">
    <property type="entry name" value="NAD(P)-linked oxidoreductase"/>
    <property type="match status" value="1"/>
</dbReference>
<dbReference type="PIRSF" id="PIRSF000097">
    <property type="entry name" value="AKR"/>
    <property type="match status" value="1"/>
</dbReference>
<dbReference type="AlphaFoldDB" id="A0A6M6E6Q4"/>
<evidence type="ECO:0000313" key="9">
    <source>
        <dbReference type="Proteomes" id="UP000501076"/>
    </source>
</evidence>
<dbReference type="InterPro" id="IPR018170">
    <property type="entry name" value="Aldo/ket_reductase_CS"/>
</dbReference>
<keyword evidence="8" id="KW-0614">Plasmid</keyword>
<dbReference type="EMBL" id="CP045274">
    <property type="protein sequence ID" value="QJX81184.1"/>
    <property type="molecule type" value="Genomic_DNA"/>
</dbReference>
<accession>A0A6M6E6Q4</accession>
<dbReference type="PRINTS" id="PR00069">
    <property type="entry name" value="ALDKETRDTASE"/>
</dbReference>
<dbReference type="InterPro" id="IPR020471">
    <property type="entry name" value="AKR"/>
</dbReference>
<feature type="binding site" evidence="5">
    <location>
        <position position="91"/>
    </location>
    <ligand>
        <name>substrate</name>
    </ligand>
</feature>
<keyword evidence="2" id="KW-0521">NADP</keyword>
<feature type="active site" description="Proton donor" evidence="4">
    <location>
        <position position="33"/>
    </location>
</feature>
<feature type="domain" description="NADP-dependent oxidoreductase" evidence="7">
    <location>
        <begin position="4"/>
        <end position="241"/>
    </location>
</feature>
<dbReference type="InterPro" id="IPR036812">
    <property type="entry name" value="NAD(P)_OxRdtase_dom_sf"/>
</dbReference>
<comment type="similarity">
    <text evidence="1">Belongs to the aldo/keto reductase family.</text>
</comment>
<evidence type="ECO:0000256" key="1">
    <source>
        <dbReference type="ARBA" id="ARBA00007905"/>
    </source>
</evidence>
<reference evidence="8 9" key="1">
    <citation type="submission" date="2019-10" db="EMBL/GenBank/DDBJ databases">
        <title>Complete genome sequences for adaption low water activity.</title>
        <authorList>
            <person name="Zhao L."/>
            <person name="Zhong J."/>
        </authorList>
    </citation>
    <scope>NUCLEOTIDE SEQUENCE [LARGE SCALE GENOMIC DNA]</scope>
    <source>
        <strain evidence="8 9">FDU301</strain>
        <plasmid evidence="9">pfdu301b</plasmid>
    </source>
</reference>
<evidence type="ECO:0000256" key="4">
    <source>
        <dbReference type="PIRSR" id="PIRSR000097-1"/>
    </source>
</evidence>
<dbReference type="InterPro" id="IPR023210">
    <property type="entry name" value="NADP_OxRdtase_dom"/>
</dbReference>
<evidence type="ECO:0000313" key="8">
    <source>
        <dbReference type="EMBL" id="QJX81184.1"/>
    </source>
</evidence>
<evidence type="ECO:0000256" key="6">
    <source>
        <dbReference type="PIRSR" id="PIRSR000097-3"/>
    </source>
</evidence>
<sequence>MGFWQINNKDNIKEIISQSYSTGISLMDTASAYGNEELIGSAIQELEIPRNDLFITTKLWNSNQGYDSTLKAFNHSLKKLKTDYLDLYLIHWPVKDKFVESWKAMEKLYEEGYVKSIGVCNFQKHHLQTLLNVASNKPAINQVEYHPYLVQTDLHNYCIENDIQLEAWSPLGQGELLKDETLKGISEKYQRTAAQLILRWHLQKGIIPIPKTIRKERVIENYQIFDFNIDEADLILIDNLNRDLRFGPHPDSFQEFFGS</sequence>
<geneLocation type="plasmid" evidence="9">
    <name>pfdu301b</name>
</geneLocation>
<evidence type="ECO:0000256" key="3">
    <source>
        <dbReference type="ARBA" id="ARBA00023002"/>
    </source>
</evidence>
<evidence type="ECO:0000256" key="2">
    <source>
        <dbReference type="ARBA" id="ARBA00022857"/>
    </source>
</evidence>
<evidence type="ECO:0000256" key="5">
    <source>
        <dbReference type="PIRSR" id="PIRSR000097-2"/>
    </source>
</evidence>
<gene>
    <name evidence="8" type="ORF">FDZ14_33535</name>
</gene>
<feature type="site" description="Lowers pKa of active site Tyr" evidence="6">
    <location>
        <position position="58"/>
    </location>
</feature>
<name>A0A6M6E6Q4_PRIMG</name>
<dbReference type="FunFam" id="3.20.20.100:FF:000015">
    <property type="entry name" value="Oxidoreductase, aldo/keto reductase family"/>
    <property type="match status" value="1"/>
</dbReference>
<dbReference type="GO" id="GO:0016616">
    <property type="term" value="F:oxidoreductase activity, acting on the CH-OH group of donors, NAD or NADP as acceptor"/>
    <property type="evidence" value="ECO:0007669"/>
    <property type="project" value="UniProtKB-ARBA"/>
</dbReference>